<accession>A0A0S2HYH1</accession>
<dbReference type="InterPro" id="IPR036890">
    <property type="entry name" value="HATPase_C_sf"/>
</dbReference>
<name>A0A0S2HYH1_9BACT</name>
<dbReference type="InterPro" id="IPR000014">
    <property type="entry name" value="PAS"/>
</dbReference>
<dbReference type="KEGG" id="blq:L21SP5_01380"/>
<dbReference type="InterPro" id="IPR036097">
    <property type="entry name" value="HisK_dim/P_sf"/>
</dbReference>
<dbReference type="EMBL" id="CP013118">
    <property type="protein sequence ID" value="ALO15030.1"/>
    <property type="molecule type" value="Genomic_DNA"/>
</dbReference>
<dbReference type="SUPFAM" id="SSF47384">
    <property type="entry name" value="Homodimeric domain of signal transducing histidine kinase"/>
    <property type="match status" value="1"/>
</dbReference>
<dbReference type="Proteomes" id="UP000064893">
    <property type="component" value="Chromosome"/>
</dbReference>
<organism evidence="9 10">
    <name type="scientific">Salinivirga cyanobacteriivorans</name>
    <dbReference type="NCBI Taxonomy" id="1307839"/>
    <lineage>
        <taxon>Bacteria</taxon>
        <taxon>Pseudomonadati</taxon>
        <taxon>Bacteroidota</taxon>
        <taxon>Bacteroidia</taxon>
        <taxon>Bacteroidales</taxon>
        <taxon>Salinivirgaceae</taxon>
        <taxon>Salinivirga</taxon>
    </lineage>
</organism>
<keyword evidence="10" id="KW-1185">Reference proteome</keyword>
<proteinExistence type="predicted"/>
<dbReference type="SMART" id="SM00387">
    <property type="entry name" value="HATPase_c"/>
    <property type="match status" value="1"/>
</dbReference>
<dbReference type="GO" id="GO:0006355">
    <property type="term" value="P:regulation of DNA-templated transcription"/>
    <property type="evidence" value="ECO:0007669"/>
    <property type="project" value="InterPro"/>
</dbReference>
<dbReference type="InterPro" id="IPR005467">
    <property type="entry name" value="His_kinase_dom"/>
</dbReference>
<dbReference type="InterPro" id="IPR003661">
    <property type="entry name" value="HisK_dim/P_dom"/>
</dbReference>
<dbReference type="InterPro" id="IPR004358">
    <property type="entry name" value="Sig_transdc_His_kin-like_C"/>
</dbReference>
<evidence type="ECO:0000313" key="9">
    <source>
        <dbReference type="EMBL" id="ALO15030.1"/>
    </source>
</evidence>
<dbReference type="PROSITE" id="PS50112">
    <property type="entry name" value="PAS"/>
    <property type="match status" value="4"/>
</dbReference>
<dbReference type="RefSeq" id="WP_057952528.1">
    <property type="nucleotide sequence ID" value="NZ_CP013118.1"/>
</dbReference>
<dbReference type="InterPro" id="IPR035965">
    <property type="entry name" value="PAS-like_dom_sf"/>
</dbReference>
<comment type="catalytic activity">
    <reaction evidence="1">
        <text>ATP + protein L-histidine = ADP + protein N-phospho-L-histidine.</text>
        <dbReference type="EC" id="2.7.13.3"/>
    </reaction>
</comment>
<dbReference type="Gene3D" id="3.30.450.20">
    <property type="entry name" value="PAS domain"/>
    <property type="match status" value="4"/>
</dbReference>
<evidence type="ECO:0000259" key="6">
    <source>
        <dbReference type="PROSITE" id="PS50109"/>
    </source>
</evidence>
<dbReference type="Gene3D" id="3.30.565.10">
    <property type="entry name" value="Histidine kinase-like ATPase, C-terminal domain"/>
    <property type="match status" value="1"/>
</dbReference>
<feature type="domain" description="PAS" evidence="7">
    <location>
        <begin position="197"/>
        <end position="265"/>
    </location>
</feature>
<dbReference type="Pfam" id="PF00989">
    <property type="entry name" value="PAS"/>
    <property type="match status" value="3"/>
</dbReference>
<feature type="domain" description="PAS" evidence="7">
    <location>
        <begin position="319"/>
        <end position="388"/>
    </location>
</feature>
<dbReference type="SMART" id="SM00086">
    <property type="entry name" value="PAC"/>
    <property type="match status" value="4"/>
</dbReference>
<dbReference type="InterPro" id="IPR013767">
    <property type="entry name" value="PAS_fold"/>
</dbReference>
<keyword evidence="5 9" id="KW-0418">Kinase</keyword>
<dbReference type="SMART" id="SM00388">
    <property type="entry name" value="HisKA"/>
    <property type="match status" value="1"/>
</dbReference>
<dbReference type="CDD" id="cd00075">
    <property type="entry name" value="HATPase"/>
    <property type="match status" value="1"/>
</dbReference>
<keyword evidence="3" id="KW-0597">Phosphoprotein</keyword>
<evidence type="ECO:0000256" key="4">
    <source>
        <dbReference type="ARBA" id="ARBA00022679"/>
    </source>
</evidence>
<feature type="domain" description="PAC" evidence="8">
    <location>
        <begin position="392"/>
        <end position="443"/>
    </location>
</feature>
<reference evidence="9 10" key="1">
    <citation type="submission" date="2015-11" db="EMBL/GenBank/DDBJ databases">
        <title>Description and complete genome sequence of a novel strain predominating in hypersaline microbial mats and representing a new family of the Bacteriodetes phylum.</title>
        <authorList>
            <person name="Spring S."/>
            <person name="Bunk B."/>
            <person name="Sproer C."/>
            <person name="Klenk H.-P."/>
        </authorList>
    </citation>
    <scope>NUCLEOTIDE SEQUENCE [LARGE SCALE GENOMIC DNA]</scope>
    <source>
        <strain evidence="9 10">L21-Spi-D4</strain>
    </source>
</reference>
<dbReference type="Gene3D" id="1.10.287.130">
    <property type="match status" value="1"/>
</dbReference>
<dbReference type="SUPFAM" id="SSF55874">
    <property type="entry name" value="ATPase domain of HSP90 chaperone/DNA topoisomerase II/histidine kinase"/>
    <property type="match status" value="1"/>
</dbReference>
<evidence type="ECO:0000256" key="1">
    <source>
        <dbReference type="ARBA" id="ARBA00000085"/>
    </source>
</evidence>
<dbReference type="InterPro" id="IPR052162">
    <property type="entry name" value="Sensor_kinase/Photoreceptor"/>
</dbReference>
<sequence>MAREKYTYLTAQRISGKNTVGLDVNSLVGHDRFLSAEALTTIESMINMLQAIDRSAAYVIVHSNSTEGFVIDIAFLPDDKRLKNGFNHHQLQGKRCFVHNVVEDFFRPEFRKVEGLRGLSCETFQSFVKWFENERSKALLYSAKVAEKDGFWVGLISLSAEISEKQLSLSKSAMESFRALIQSHLNSYNADKHIGGNKELYDKVLNNTTEGIIVIQNERIVWGNIATQKILGYPENDYSDSLYTMIVPEDVPIVKKRYKEIIHGETIESFDIRIVNQKQEQLWLLVNGTIINYYGQPAVLAFLQDITMRKKAEEALKLSESRYRMLVNKSTDIFVEIDEDGNQLFISPAAEKLTGFTLEELQRPFNEVIHPDDIDEVLKHWKIALENPDQTHRIEYRHIHKTRGYIWVEAHGQSFLHDPDIRRVFTFVRDISDRKELELEVQEQQELYEMITTSVSDVIWIYNLAQMKFTYISPSVERLRGYTVEEAMAQTLFESLTPESIDLVKERIEEGLKTLEKNPRALIESTEELQQPCKDGSLVWIEVSTSVRVNKKGEHEILGVSRNIQDRKMAAKALFESKERYRKLIQNMEEGVLLINKKGEIVSSNEAAERILNIKPLTGKDIAHFRNMVVYEDGAPYSLDKYPLKSVLETEGAGNNSILGVRLPDGVTWLKIHSDTFDLGDSNDLHVLATFTDISNLKQKNQKLKESNATKDKFISIMAHDLKSSFNVIMGYTELLKETSLEHGIASVEEMASLTHNSAIHTLGLLNNLLDWSRAQTDHIKFDPEIIDLDRLLDSVLIMQNDIAQKKSVSLLVDIKACKKAYADKNMMSTILRNIISNAIKFTNAGGTVRIVCDKIGAALQLRVEDNGVGMDKEKVQYLFSAEDVSFTPGTDGEMGTGLGLNVSKEFVGYHQGRIYADSEIGKGTTIYVEIPMPDVF</sequence>
<dbReference type="EC" id="2.7.13.3" evidence="2"/>
<dbReference type="GO" id="GO:0000155">
    <property type="term" value="F:phosphorelay sensor kinase activity"/>
    <property type="evidence" value="ECO:0007669"/>
    <property type="project" value="InterPro"/>
</dbReference>
<dbReference type="PANTHER" id="PTHR43304">
    <property type="entry name" value="PHYTOCHROME-LIKE PROTEIN CPH1"/>
    <property type="match status" value="1"/>
</dbReference>
<feature type="domain" description="PAC" evidence="8">
    <location>
        <begin position="525"/>
        <end position="576"/>
    </location>
</feature>
<dbReference type="InterPro" id="IPR000700">
    <property type="entry name" value="PAS-assoc_C"/>
</dbReference>
<gene>
    <name evidence="9" type="primary">yycG_1</name>
    <name evidence="9" type="ORF">L21SP5_01380</name>
</gene>
<feature type="domain" description="PAS" evidence="7">
    <location>
        <begin position="577"/>
        <end position="616"/>
    </location>
</feature>
<dbReference type="SUPFAM" id="SSF55785">
    <property type="entry name" value="PYP-like sensor domain (PAS domain)"/>
    <property type="match status" value="4"/>
</dbReference>
<feature type="domain" description="PAC" evidence="8">
    <location>
        <begin position="268"/>
        <end position="318"/>
    </location>
</feature>
<feature type="domain" description="PAS" evidence="7">
    <location>
        <begin position="443"/>
        <end position="515"/>
    </location>
</feature>
<dbReference type="Pfam" id="PF02518">
    <property type="entry name" value="HATPase_c"/>
    <property type="match status" value="1"/>
</dbReference>
<evidence type="ECO:0000313" key="10">
    <source>
        <dbReference type="Proteomes" id="UP000064893"/>
    </source>
</evidence>
<dbReference type="PANTHER" id="PTHR43304:SF1">
    <property type="entry name" value="PAC DOMAIN-CONTAINING PROTEIN"/>
    <property type="match status" value="1"/>
</dbReference>
<dbReference type="Pfam" id="PF08447">
    <property type="entry name" value="PAS_3"/>
    <property type="match status" value="1"/>
</dbReference>
<dbReference type="InterPro" id="IPR001610">
    <property type="entry name" value="PAC"/>
</dbReference>
<dbReference type="InterPro" id="IPR013655">
    <property type="entry name" value="PAS_fold_3"/>
</dbReference>
<dbReference type="InterPro" id="IPR003594">
    <property type="entry name" value="HATPase_dom"/>
</dbReference>
<evidence type="ECO:0000256" key="5">
    <source>
        <dbReference type="ARBA" id="ARBA00022777"/>
    </source>
</evidence>
<protein>
    <recommendedName>
        <fullName evidence="2">histidine kinase</fullName>
        <ecNumber evidence="2">2.7.13.3</ecNumber>
    </recommendedName>
</protein>
<dbReference type="Pfam" id="PF00512">
    <property type="entry name" value="HisKA"/>
    <property type="match status" value="1"/>
</dbReference>
<evidence type="ECO:0000256" key="2">
    <source>
        <dbReference type="ARBA" id="ARBA00012438"/>
    </source>
</evidence>
<feature type="domain" description="Histidine kinase" evidence="6">
    <location>
        <begin position="717"/>
        <end position="935"/>
    </location>
</feature>
<dbReference type="CDD" id="cd00130">
    <property type="entry name" value="PAS"/>
    <property type="match status" value="3"/>
</dbReference>
<evidence type="ECO:0000259" key="8">
    <source>
        <dbReference type="PROSITE" id="PS50113"/>
    </source>
</evidence>
<dbReference type="OrthoDB" id="9781208at2"/>
<evidence type="ECO:0000259" key="7">
    <source>
        <dbReference type="PROSITE" id="PS50112"/>
    </source>
</evidence>
<dbReference type="PRINTS" id="PR00344">
    <property type="entry name" value="BCTRLSENSOR"/>
</dbReference>
<dbReference type="NCBIfam" id="TIGR00229">
    <property type="entry name" value="sensory_box"/>
    <property type="match status" value="3"/>
</dbReference>
<evidence type="ECO:0000256" key="3">
    <source>
        <dbReference type="ARBA" id="ARBA00022553"/>
    </source>
</evidence>
<dbReference type="AlphaFoldDB" id="A0A0S2HYH1"/>
<dbReference type="PROSITE" id="PS50109">
    <property type="entry name" value="HIS_KIN"/>
    <property type="match status" value="1"/>
</dbReference>
<dbReference type="CDD" id="cd00082">
    <property type="entry name" value="HisKA"/>
    <property type="match status" value="1"/>
</dbReference>
<keyword evidence="4 9" id="KW-0808">Transferase</keyword>
<dbReference type="SMART" id="SM00091">
    <property type="entry name" value="PAS"/>
    <property type="match status" value="4"/>
</dbReference>
<dbReference type="PROSITE" id="PS50113">
    <property type="entry name" value="PAC"/>
    <property type="match status" value="3"/>
</dbReference>
<dbReference type="STRING" id="1307839.L21SP5_01380"/>